<evidence type="ECO:0000256" key="4">
    <source>
        <dbReference type="ARBA" id="ARBA00022801"/>
    </source>
</evidence>
<evidence type="ECO:0000256" key="3">
    <source>
        <dbReference type="ARBA" id="ARBA00022729"/>
    </source>
</evidence>
<gene>
    <name evidence="7" type="ORF">HHK36_011227</name>
</gene>
<keyword evidence="2" id="KW-0645">Protease</keyword>
<proteinExistence type="inferred from homology"/>
<reference evidence="7 8" key="1">
    <citation type="submission" date="2020-04" db="EMBL/GenBank/DDBJ databases">
        <title>Plant Genome Project.</title>
        <authorList>
            <person name="Zhang R.-G."/>
        </authorList>
    </citation>
    <scope>NUCLEOTIDE SEQUENCE [LARGE SCALE GENOMIC DNA]</scope>
    <source>
        <strain evidence="7">YNK0</strain>
        <tissue evidence="7">Leaf</tissue>
    </source>
</reference>
<protein>
    <recommendedName>
        <fullName evidence="9">Lysosomal Pro-X carboxypeptidase</fullName>
    </recommendedName>
</protein>
<dbReference type="SUPFAM" id="SSF53474">
    <property type="entry name" value="alpha/beta-Hydrolases"/>
    <property type="match status" value="1"/>
</dbReference>
<dbReference type="InterPro" id="IPR029058">
    <property type="entry name" value="AB_hydrolase_fold"/>
</dbReference>
<dbReference type="GO" id="GO:0070008">
    <property type="term" value="F:serine-type exopeptidase activity"/>
    <property type="evidence" value="ECO:0007669"/>
    <property type="project" value="InterPro"/>
</dbReference>
<feature type="signal peptide" evidence="6">
    <location>
        <begin position="1"/>
        <end position="28"/>
    </location>
</feature>
<accession>A0A834Z9T9</accession>
<comment type="caution">
    <text evidence="7">The sequence shown here is derived from an EMBL/GenBank/DDBJ whole genome shotgun (WGS) entry which is preliminary data.</text>
</comment>
<evidence type="ECO:0000256" key="2">
    <source>
        <dbReference type="ARBA" id="ARBA00022670"/>
    </source>
</evidence>
<dbReference type="Proteomes" id="UP000655225">
    <property type="component" value="Unassembled WGS sequence"/>
</dbReference>
<organism evidence="7 8">
    <name type="scientific">Tetracentron sinense</name>
    <name type="common">Spur-leaf</name>
    <dbReference type="NCBI Taxonomy" id="13715"/>
    <lineage>
        <taxon>Eukaryota</taxon>
        <taxon>Viridiplantae</taxon>
        <taxon>Streptophyta</taxon>
        <taxon>Embryophyta</taxon>
        <taxon>Tracheophyta</taxon>
        <taxon>Spermatophyta</taxon>
        <taxon>Magnoliopsida</taxon>
        <taxon>Trochodendrales</taxon>
        <taxon>Trochodendraceae</taxon>
        <taxon>Tetracentron</taxon>
    </lineage>
</organism>
<dbReference type="InterPro" id="IPR042269">
    <property type="entry name" value="Ser_carbopepase_S28_SKS"/>
</dbReference>
<dbReference type="EMBL" id="JABCRI010000007">
    <property type="protein sequence ID" value="KAF8403130.1"/>
    <property type="molecule type" value="Genomic_DNA"/>
</dbReference>
<dbReference type="GO" id="GO:0006508">
    <property type="term" value="P:proteolysis"/>
    <property type="evidence" value="ECO:0007669"/>
    <property type="project" value="UniProtKB-KW"/>
</dbReference>
<dbReference type="PANTHER" id="PTHR11010:SF78">
    <property type="entry name" value="LYSOSOMAL PRO-X CARBOXYPEPTIDASE"/>
    <property type="match status" value="1"/>
</dbReference>
<evidence type="ECO:0000256" key="6">
    <source>
        <dbReference type="SAM" id="SignalP"/>
    </source>
</evidence>
<dbReference type="Gene3D" id="3.40.50.1820">
    <property type="entry name" value="alpha/beta hydrolase"/>
    <property type="match status" value="1"/>
</dbReference>
<evidence type="ECO:0000313" key="7">
    <source>
        <dbReference type="EMBL" id="KAF8403130.1"/>
    </source>
</evidence>
<keyword evidence="3 6" id="KW-0732">Signal</keyword>
<dbReference type="OrthoDB" id="2130629at2759"/>
<dbReference type="Gene3D" id="1.20.120.980">
    <property type="entry name" value="Serine carboxypeptidase S28, SKS domain"/>
    <property type="match status" value="1"/>
</dbReference>
<dbReference type="Pfam" id="PF05577">
    <property type="entry name" value="Peptidase_S28"/>
    <property type="match status" value="1"/>
</dbReference>
<dbReference type="AlphaFoldDB" id="A0A834Z9T9"/>
<evidence type="ECO:0000313" key="8">
    <source>
        <dbReference type="Proteomes" id="UP000655225"/>
    </source>
</evidence>
<evidence type="ECO:0000256" key="5">
    <source>
        <dbReference type="ARBA" id="ARBA00023180"/>
    </source>
</evidence>
<evidence type="ECO:0008006" key="9">
    <source>
        <dbReference type="Google" id="ProtNLM"/>
    </source>
</evidence>
<keyword evidence="8" id="KW-1185">Reference proteome</keyword>
<dbReference type="GO" id="GO:0008239">
    <property type="term" value="F:dipeptidyl-peptidase activity"/>
    <property type="evidence" value="ECO:0007669"/>
    <property type="project" value="TreeGrafter"/>
</dbReference>
<keyword evidence="5" id="KW-0325">Glycoprotein</keyword>
<feature type="chain" id="PRO_5032840815" description="Lysosomal Pro-X carboxypeptidase" evidence="6">
    <location>
        <begin position="29"/>
        <end position="506"/>
    </location>
</feature>
<name>A0A834Z9T9_TETSI</name>
<comment type="similarity">
    <text evidence="1">Belongs to the peptidase S28 family.</text>
</comment>
<dbReference type="InterPro" id="IPR008758">
    <property type="entry name" value="Peptidase_S28"/>
</dbReference>
<evidence type="ECO:0000256" key="1">
    <source>
        <dbReference type="ARBA" id="ARBA00011079"/>
    </source>
</evidence>
<sequence length="506" mass="57306">MGCFNQVSSVLLLSWLLVLLLCTEESLSRKPPLLRSIPRGRYGRTHRHPSLSPSTLQDFQTFYYDQTLDHFNYRPESYTTFRQKYVVNSKYWNGPNNSSPIFVYVAGEWDLTEGDYTSIVADIAPQYQALMVYIEHRYYGESIPFGSREEAYRNASNFGYLSIGQALADLAEIITYLRKNYSAEHCPVILFGGSYAGVLASWFRLKYPHIARGAWASSAPILDFSDIRPRDEYDTIVTNDFREASENCYNTIKKSWAIIDKIGSHPKGLEYLSQKFKTCSRLNTSKDLKDFLFGTFEDAAQYDAPPDYPVSTICNAIDGLPPGTESLTRIFAGINATFSLDCYNTTPDSDASLKMDPWTWQVCTEYMVSTGLSTNVTMFPRNYRRYIGADQCMSLFGIPKRPHWLVTEFGGKDIKLILKRFGSNIIFSNGLRDPLSVGGVLENISDSIVAIKSTQGSHCLDMDLMSPNDPDWLVSQKKKILSVIKGWIKEYHADLGISGLDLRLEI</sequence>
<dbReference type="PANTHER" id="PTHR11010">
    <property type="entry name" value="PROTEASE S28 PRO-X CARBOXYPEPTIDASE-RELATED"/>
    <property type="match status" value="1"/>
</dbReference>
<keyword evidence="4" id="KW-0378">Hydrolase</keyword>